<evidence type="ECO:0000256" key="1">
    <source>
        <dbReference type="SAM" id="MobiDB-lite"/>
    </source>
</evidence>
<gene>
    <name evidence="2" type="ORF">GLE_1269</name>
</gene>
<sequence>MRADAAKCRAGKHGRPRRDTASSSLDERAAQRFCGRASGPMPDCCREAFSHNVRLSWEGLQARCSRFRSPHPFKPRSPPRPQAAPA</sequence>
<dbReference type="AlphaFoldDB" id="A0A0S2DDR3"/>
<feature type="region of interest" description="Disordered" evidence="1">
    <location>
        <begin position="67"/>
        <end position="86"/>
    </location>
</feature>
<name>A0A0S2DDR3_LYSEN</name>
<dbReference type="Proteomes" id="UP000061569">
    <property type="component" value="Chromosome"/>
</dbReference>
<feature type="compositionally biased region" description="Pro residues" evidence="1">
    <location>
        <begin position="75"/>
        <end position="86"/>
    </location>
</feature>
<reference evidence="2 3" key="1">
    <citation type="submission" date="2015-11" db="EMBL/GenBank/DDBJ databases">
        <title>Genome sequences of Lysobacter enzymogenes strain C3 and Lysobacter antibioticus ATCC 29479.</title>
        <authorList>
            <person name="Kobayashi D.Y."/>
        </authorList>
    </citation>
    <scope>NUCLEOTIDE SEQUENCE [LARGE SCALE GENOMIC DNA]</scope>
    <source>
        <strain evidence="2 3">C3</strain>
    </source>
</reference>
<evidence type="ECO:0000313" key="3">
    <source>
        <dbReference type="Proteomes" id="UP000061569"/>
    </source>
</evidence>
<protein>
    <submittedName>
        <fullName evidence="2">Uncharacterized protein</fullName>
    </submittedName>
</protein>
<proteinExistence type="predicted"/>
<organism evidence="2 3">
    <name type="scientific">Lysobacter enzymogenes</name>
    <dbReference type="NCBI Taxonomy" id="69"/>
    <lineage>
        <taxon>Bacteria</taxon>
        <taxon>Pseudomonadati</taxon>
        <taxon>Pseudomonadota</taxon>
        <taxon>Gammaproteobacteria</taxon>
        <taxon>Lysobacterales</taxon>
        <taxon>Lysobacteraceae</taxon>
        <taxon>Lysobacter</taxon>
    </lineage>
</organism>
<dbReference type="KEGG" id="lez:GLE_1269"/>
<evidence type="ECO:0000313" key="2">
    <source>
        <dbReference type="EMBL" id="ALN56626.1"/>
    </source>
</evidence>
<feature type="region of interest" description="Disordered" evidence="1">
    <location>
        <begin position="1"/>
        <end position="27"/>
    </location>
</feature>
<feature type="compositionally biased region" description="Basic and acidic residues" evidence="1">
    <location>
        <begin position="17"/>
        <end position="27"/>
    </location>
</feature>
<dbReference type="EMBL" id="CP013140">
    <property type="protein sequence ID" value="ALN56626.1"/>
    <property type="molecule type" value="Genomic_DNA"/>
</dbReference>
<accession>A0A0S2DDR3</accession>